<evidence type="ECO:0000313" key="4">
    <source>
        <dbReference type="Proteomes" id="UP000481153"/>
    </source>
</evidence>
<protein>
    <submittedName>
        <fullName evidence="3">Uncharacterized protein</fullName>
    </submittedName>
</protein>
<keyword evidence="2" id="KW-0812">Transmembrane</keyword>
<keyword evidence="2" id="KW-1133">Transmembrane helix</keyword>
<feature type="transmembrane region" description="Helical" evidence="2">
    <location>
        <begin position="102"/>
        <end position="120"/>
    </location>
</feature>
<accession>A0A6G0X7H4</accession>
<keyword evidence="4" id="KW-1185">Reference proteome</keyword>
<evidence type="ECO:0000256" key="1">
    <source>
        <dbReference type="SAM" id="MobiDB-lite"/>
    </source>
</evidence>
<dbReference type="EMBL" id="VJMJ01000093">
    <property type="protein sequence ID" value="KAF0735795.1"/>
    <property type="molecule type" value="Genomic_DNA"/>
</dbReference>
<gene>
    <name evidence="3" type="ORF">Ae201684_007800</name>
</gene>
<evidence type="ECO:0000256" key="2">
    <source>
        <dbReference type="SAM" id="Phobius"/>
    </source>
</evidence>
<comment type="caution">
    <text evidence="3">The sequence shown here is derived from an EMBL/GenBank/DDBJ whole genome shotgun (WGS) entry which is preliminary data.</text>
</comment>
<name>A0A6G0X7H4_9STRA</name>
<feature type="region of interest" description="Disordered" evidence="1">
    <location>
        <begin position="66"/>
        <end position="92"/>
    </location>
</feature>
<dbReference type="Proteomes" id="UP000481153">
    <property type="component" value="Unassembled WGS sequence"/>
</dbReference>
<organism evidence="3 4">
    <name type="scientific">Aphanomyces euteiches</name>
    <dbReference type="NCBI Taxonomy" id="100861"/>
    <lineage>
        <taxon>Eukaryota</taxon>
        <taxon>Sar</taxon>
        <taxon>Stramenopiles</taxon>
        <taxon>Oomycota</taxon>
        <taxon>Saprolegniomycetes</taxon>
        <taxon>Saprolegniales</taxon>
        <taxon>Verrucalvaceae</taxon>
        <taxon>Aphanomyces</taxon>
    </lineage>
</organism>
<evidence type="ECO:0000313" key="3">
    <source>
        <dbReference type="EMBL" id="KAF0735795.1"/>
    </source>
</evidence>
<proteinExistence type="predicted"/>
<sequence length="200" mass="21388">MVQATALPDTLCSVKQCYQPSLGVQIERDVSLAPCFSRGSHGRVECSAYVDSRRRLCPNDSVDCSQTSRSLETGDTSATTAQPTSVPQTTKTVADDGIPTKAVVIATCLFLALVCCLYASSKFLIRVFDKFSHHGEDSPLATMSIEFSRRTARGHAPVREAIPVVLVVPDATTSGRGSSLDVPLAIPALSPLGRSHSREH</sequence>
<reference evidence="3 4" key="1">
    <citation type="submission" date="2019-07" db="EMBL/GenBank/DDBJ databases">
        <title>Genomics analysis of Aphanomyces spp. identifies a new class of oomycete effector associated with host adaptation.</title>
        <authorList>
            <person name="Gaulin E."/>
        </authorList>
    </citation>
    <scope>NUCLEOTIDE SEQUENCE [LARGE SCALE GENOMIC DNA]</scope>
    <source>
        <strain evidence="3 4">ATCC 201684</strain>
    </source>
</reference>
<dbReference type="AlphaFoldDB" id="A0A6G0X7H4"/>
<keyword evidence="2" id="KW-0472">Membrane</keyword>